<protein>
    <recommendedName>
        <fullName evidence="1">DUF3298 domain-containing protein</fullName>
    </recommendedName>
</protein>
<dbReference type="Gene3D" id="3.30.565.40">
    <property type="entry name" value="Fervidobacterium nodosum Rt17-B1 like"/>
    <property type="match status" value="1"/>
</dbReference>
<reference evidence="2 3" key="1">
    <citation type="submission" date="2012-01" db="EMBL/GenBank/DDBJ databases">
        <title>Complete sequence of chromosome of Clostridium pasteurianum BC1.</title>
        <authorList>
            <consortium name="US DOE Joint Genome Institute"/>
            <person name="Lucas S."/>
            <person name="Han J."/>
            <person name="Lapidus A."/>
            <person name="Cheng J.-F."/>
            <person name="Goodwin L."/>
            <person name="Pitluck S."/>
            <person name="Peters L."/>
            <person name="Mikhailova N."/>
            <person name="Teshima H."/>
            <person name="Detter J.C."/>
            <person name="Han C."/>
            <person name="Tapia R."/>
            <person name="Land M."/>
            <person name="Hauser L."/>
            <person name="Kyrpides N."/>
            <person name="Ivanova N."/>
            <person name="Pagani I."/>
            <person name="Dunn J."/>
            <person name="Taghavi S."/>
            <person name="Francis A."/>
            <person name="van der Lelie D."/>
            <person name="Woyke T."/>
        </authorList>
    </citation>
    <scope>NUCLEOTIDE SEQUENCE [LARGE SCALE GENOMIC DNA]</scope>
    <source>
        <strain evidence="2 3">BC1</strain>
    </source>
</reference>
<dbReference type="HOGENOM" id="CLU_085048_2_0_9"/>
<proteinExistence type="predicted"/>
<sequence>MIYFSYPSEDNYLLDSEYIYSEDYSRNEYENNDPQDGVQLQQQNLMPDKFSIDYPVIPNANNKENIAKINNGILEEVNGLFRSQVLLPEVTDFNEILGTYVVTLNEKGILSALFSLYTYVNRAAHGFTAYSSITVNVETGEIYSFSDLFNPKLYYVGFLNELAEQYIKENNIELINQYNGITPDQQYYLTPNSLVLYYQVYEYTPYYYGLFKIEIPYSKISNFITPLSPIARFLNEA</sequence>
<feature type="domain" description="DUF3298" evidence="1">
    <location>
        <begin position="146"/>
        <end position="218"/>
    </location>
</feature>
<dbReference type="STRING" id="86416.Clopa_3522"/>
<dbReference type="KEGG" id="cpas:Clopa_3522"/>
<dbReference type="EMBL" id="CP003261">
    <property type="protein sequence ID" value="AGK98309.1"/>
    <property type="molecule type" value="Genomic_DNA"/>
</dbReference>
<gene>
    <name evidence="2" type="ORF">Clopa_3522</name>
</gene>
<evidence type="ECO:0000313" key="2">
    <source>
        <dbReference type="EMBL" id="AGK98309.1"/>
    </source>
</evidence>
<keyword evidence="3" id="KW-1185">Reference proteome</keyword>
<dbReference type="AlphaFoldDB" id="R4KCP1"/>
<dbReference type="eggNOG" id="COG5513">
    <property type="taxonomic scope" value="Bacteria"/>
</dbReference>
<evidence type="ECO:0000313" key="3">
    <source>
        <dbReference type="Proteomes" id="UP000013523"/>
    </source>
</evidence>
<dbReference type="InterPro" id="IPR021729">
    <property type="entry name" value="DUF3298"/>
</dbReference>
<dbReference type="Gene3D" id="3.90.640.20">
    <property type="entry name" value="Heat-shock cognate protein, ATPase"/>
    <property type="match status" value="1"/>
</dbReference>
<dbReference type="OrthoDB" id="5637at2"/>
<dbReference type="RefSeq" id="WP_015616593.1">
    <property type="nucleotide sequence ID" value="NC_021182.1"/>
</dbReference>
<dbReference type="PATRIC" id="fig|86416.3.peg.3519"/>
<dbReference type="InterPro" id="IPR037126">
    <property type="entry name" value="PdaC/RsiV-like_sf"/>
</dbReference>
<organism evidence="2 3">
    <name type="scientific">Clostridium pasteurianum BC1</name>
    <dbReference type="NCBI Taxonomy" id="86416"/>
    <lineage>
        <taxon>Bacteria</taxon>
        <taxon>Bacillati</taxon>
        <taxon>Bacillota</taxon>
        <taxon>Clostridia</taxon>
        <taxon>Eubacteriales</taxon>
        <taxon>Clostridiaceae</taxon>
        <taxon>Clostridium</taxon>
    </lineage>
</organism>
<dbReference type="Pfam" id="PF11738">
    <property type="entry name" value="DUF3298"/>
    <property type="match status" value="1"/>
</dbReference>
<accession>R4KCP1</accession>
<dbReference type="Proteomes" id="UP000013523">
    <property type="component" value="Chromosome"/>
</dbReference>
<name>R4KCP1_CLOPA</name>
<evidence type="ECO:0000259" key="1">
    <source>
        <dbReference type="Pfam" id="PF11738"/>
    </source>
</evidence>